<sequence length="55" mass="6422">MLHLIPHVWTETVDYLCLVCGHKGEGRIEIEETGIEWHDLLCGECDSEDLELERR</sequence>
<proteinExistence type="predicted"/>
<evidence type="ECO:0000313" key="1">
    <source>
        <dbReference type="EMBL" id="KKL46701.1"/>
    </source>
</evidence>
<comment type="caution">
    <text evidence="1">The sequence shown here is derived from an EMBL/GenBank/DDBJ whole genome shotgun (WGS) entry which is preliminary data.</text>
</comment>
<name>A0A0F9CZ17_9ZZZZ</name>
<dbReference type="AlphaFoldDB" id="A0A0F9CZ17"/>
<accession>A0A0F9CZ17</accession>
<gene>
    <name evidence="1" type="ORF">LCGC14_2342940</name>
</gene>
<dbReference type="EMBL" id="LAZR01033933">
    <property type="protein sequence ID" value="KKL46701.1"/>
    <property type="molecule type" value="Genomic_DNA"/>
</dbReference>
<organism evidence="1">
    <name type="scientific">marine sediment metagenome</name>
    <dbReference type="NCBI Taxonomy" id="412755"/>
    <lineage>
        <taxon>unclassified sequences</taxon>
        <taxon>metagenomes</taxon>
        <taxon>ecological metagenomes</taxon>
    </lineage>
</organism>
<protein>
    <submittedName>
        <fullName evidence="1">Uncharacterized protein</fullName>
    </submittedName>
</protein>
<reference evidence="1" key="1">
    <citation type="journal article" date="2015" name="Nature">
        <title>Complex archaea that bridge the gap between prokaryotes and eukaryotes.</title>
        <authorList>
            <person name="Spang A."/>
            <person name="Saw J.H."/>
            <person name="Jorgensen S.L."/>
            <person name="Zaremba-Niedzwiedzka K."/>
            <person name="Martijn J."/>
            <person name="Lind A.E."/>
            <person name="van Eijk R."/>
            <person name="Schleper C."/>
            <person name="Guy L."/>
            <person name="Ettema T.J."/>
        </authorList>
    </citation>
    <scope>NUCLEOTIDE SEQUENCE</scope>
</reference>